<keyword evidence="1" id="KW-0067">ATP-binding</keyword>
<protein>
    <submittedName>
        <fullName evidence="1">ATP-binding protein</fullName>
    </submittedName>
</protein>
<dbReference type="Proteomes" id="UP000826212">
    <property type="component" value="Chromosome"/>
</dbReference>
<evidence type="ECO:0000313" key="2">
    <source>
        <dbReference type="Proteomes" id="UP000826212"/>
    </source>
</evidence>
<evidence type="ECO:0000313" key="1">
    <source>
        <dbReference type="EMBL" id="QZE13266.1"/>
    </source>
</evidence>
<name>A0AC61NCS1_9BACT</name>
<sequence>MLRVVVTGAESVGKSTISEMLAKYFQGTNIPEYARTYVEEHGYTYQYDDVVAIAKYQVEEDLEIEQLSDSIVFYDSWLIITKVWLFEMYKQMPDFVDAHIADHKADLYLLLTPDLPWVEDPVRENGGEMRWKLHQKYKEELEHYQCNYVEVSEVGEDRFLRAKSEVEKLLRINTD</sequence>
<organism evidence="1 2">
    <name type="scientific">Halosquirtibacter laminarini</name>
    <dbReference type="NCBI Taxonomy" id="3374600"/>
    <lineage>
        <taxon>Bacteria</taxon>
        <taxon>Pseudomonadati</taxon>
        <taxon>Bacteroidota</taxon>
        <taxon>Bacteroidia</taxon>
        <taxon>Marinilabiliales</taxon>
        <taxon>Prolixibacteraceae</taxon>
        <taxon>Halosquirtibacter</taxon>
    </lineage>
</organism>
<proteinExistence type="predicted"/>
<dbReference type="EMBL" id="CP081303">
    <property type="protein sequence ID" value="QZE13266.1"/>
    <property type="molecule type" value="Genomic_DNA"/>
</dbReference>
<keyword evidence="2" id="KW-1185">Reference proteome</keyword>
<accession>A0AC61NCS1</accession>
<reference evidence="1" key="1">
    <citation type="submission" date="2021-08" db="EMBL/GenBank/DDBJ databases">
        <title>Novel anaerobic bacterium isolated from sea squirt in East Sea, Republic of Korea.</title>
        <authorList>
            <person name="Nguyen T.H."/>
            <person name="Li Z."/>
            <person name="Lee Y.-J."/>
            <person name="Ko J."/>
            <person name="Kim S.-G."/>
        </authorList>
    </citation>
    <scope>NUCLEOTIDE SEQUENCE</scope>
    <source>
        <strain evidence="1">KCTC 25031</strain>
    </source>
</reference>
<keyword evidence="1" id="KW-0547">Nucleotide-binding</keyword>
<gene>
    <name evidence="1" type="ORF">K4L44_11790</name>
</gene>